<evidence type="ECO:0000259" key="5">
    <source>
        <dbReference type="PROSITE" id="PS51352"/>
    </source>
</evidence>
<dbReference type="STRING" id="641691.SAMN05421636_11162"/>
<dbReference type="PANTHER" id="PTHR42852">
    <property type="entry name" value="THIOL:DISULFIDE INTERCHANGE PROTEIN DSBE"/>
    <property type="match status" value="1"/>
</dbReference>
<dbReference type="GO" id="GO:0016853">
    <property type="term" value="F:isomerase activity"/>
    <property type="evidence" value="ECO:0007669"/>
    <property type="project" value="UniProtKB-KW"/>
</dbReference>
<keyword evidence="6" id="KW-0413">Isomerase</keyword>
<dbReference type="PROSITE" id="PS51352">
    <property type="entry name" value="THIOREDOXIN_2"/>
    <property type="match status" value="1"/>
</dbReference>
<keyword evidence="4" id="KW-1133">Transmembrane helix</keyword>
<proteinExistence type="predicted"/>
<evidence type="ECO:0000256" key="3">
    <source>
        <dbReference type="ARBA" id="ARBA00023284"/>
    </source>
</evidence>
<dbReference type="PROSITE" id="PS00194">
    <property type="entry name" value="THIOREDOXIN_1"/>
    <property type="match status" value="1"/>
</dbReference>
<dbReference type="GO" id="GO:0030313">
    <property type="term" value="C:cell envelope"/>
    <property type="evidence" value="ECO:0007669"/>
    <property type="project" value="UniProtKB-SubCell"/>
</dbReference>
<dbReference type="InterPro" id="IPR036249">
    <property type="entry name" value="Thioredoxin-like_sf"/>
</dbReference>
<organism evidence="6 7">
    <name type="scientific">Pricia antarctica</name>
    <dbReference type="NCBI Taxonomy" id="641691"/>
    <lineage>
        <taxon>Bacteria</taxon>
        <taxon>Pseudomonadati</taxon>
        <taxon>Bacteroidota</taxon>
        <taxon>Flavobacteriia</taxon>
        <taxon>Flavobacteriales</taxon>
        <taxon>Flavobacteriaceae</taxon>
        <taxon>Pricia</taxon>
    </lineage>
</organism>
<evidence type="ECO:0000313" key="6">
    <source>
        <dbReference type="EMBL" id="SDF09295.1"/>
    </source>
</evidence>
<evidence type="ECO:0000313" key="7">
    <source>
        <dbReference type="Proteomes" id="UP000199109"/>
    </source>
</evidence>
<protein>
    <submittedName>
        <fullName evidence="6">Thiol-disulfide isomerase or thioredoxin</fullName>
    </submittedName>
</protein>
<dbReference type="OrthoDB" id="9815205at2"/>
<gene>
    <name evidence="6" type="ORF">SAMN05421636_11162</name>
</gene>
<dbReference type="Proteomes" id="UP000199109">
    <property type="component" value="Unassembled WGS sequence"/>
</dbReference>
<dbReference type="AlphaFoldDB" id="A0A1G7I9C1"/>
<dbReference type="GO" id="GO:0016491">
    <property type="term" value="F:oxidoreductase activity"/>
    <property type="evidence" value="ECO:0007669"/>
    <property type="project" value="InterPro"/>
</dbReference>
<evidence type="ECO:0000256" key="2">
    <source>
        <dbReference type="ARBA" id="ARBA00022748"/>
    </source>
</evidence>
<dbReference type="EMBL" id="FNAO01000011">
    <property type="protein sequence ID" value="SDF09295.1"/>
    <property type="molecule type" value="Genomic_DNA"/>
</dbReference>
<feature type="transmembrane region" description="Helical" evidence="4">
    <location>
        <begin position="6"/>
        <end position="25"/>
    </location>
</feature>
<accession>A0A1G7I9C1</accession>
<dbReference type="InterPro" id="IPR017937">
    <property type="entry name" value="Thioredoxin_CS"/>
</dbReference>
<dbReference type="InterPro" id="IPR013740">
    <property type="entry name" value="Redoxin"/>
</dbReference>
<name>A0A1G7I9C1_9FLAO</name>
<reference evidence="6 7" key="1">
    <citation type="submission" date="2016-10" db="EMBL/GenBank/DDBJ databases">
        <authorList>
            <person name="de Groot N.N."/>
        </authorList>
    </citation>
    <scope>NUCLEOTIDE SEQUENCE [LARGE SCALE GENOMIC DNA]</scope>
    <source>
        <strain evidence="6 7">DSM 23421</strain>
    </source>
</reference>
<evidence type="ECO:0000256" key="1">
    <source>
        <dbReference type="ARBA" id="ARBA00004196"/>
    </source>
</evidence>
<evidence type="ECO:0000256" key="4">
    <source>
        <dbReference type="SAM" id="Phobius"/>
    </source>
</evidence>
<dbReference type="SUPFAM" id="SSF52833">
    <property type="entry name" value="Thioredoxin-like"/>
    <property type="match status" value="1"/>
</dbReference>
<sequence length="187" mass="20971">MKRSLVVKFSIVFLVGLGVYFFTPLGPKVRGYAGRLWSKNAVALKTDRQISEDSYVWQLADTEGNAYDFTEAKGKVIFLNFWATWCGPCLKEMPDIQKLYTDYGEKVGFFLVTQEETAKVNTFLQKKGYTFPIYFTDKGDIPEEIASKSMPTTYIIGKSGKIARAETGAANWNGSEVRGLLNSLLAE</sequence>
<keyword evidence="7" id="KW-1185">Reference proteome</keyword>
<dbReference type="RefSeq" id="WP_091873642.1">
    <property type="nucleotide sequence ID" value="NZ_FNAO01000011.1"/>
</dbReference>
<dbReference type="Pfam" id="PF08534">
    <property type="entry name" value="Redoxin"/>
    <property type="match status" value="1"/>
</dbReference>
<keyword evidence="2" id="KW-0201">Cytochrome c-type biogenesis</keyword>
<keyword evidence="3" id="KW-0676">Redox-active center</keyword>
<keyword evidence="4" id="KW-0472">Membrane</keyword>
<dbReference type="GO" id="GO:0017004">
    <property type="term" value="P:cytochrome complex assembly"/>
    <property type="evidence" value="ECO:0007669"/>
    <property type="project" value="UniProtKB-KW"/>
</dbReference>
<dbReference type="CDD" id="cd02966">
    <property type="entry name" value="TlpA_like_family"/>
    <property type="match status" value="1"/>
</dbReference>
<dbReference type="InterPro" id="IPR013766">
    <property type="entry name" value="Thioredoxin_domain"/>
</dbReference>
<dbReference type="InterPro" id="IPR050553">
    <property type="entry name" value="Thioredoxin_ResA/DsbE_sf"/>
</dbReference>
<feature type="domain" description="Thioredoxin" evidence="5">
    <location>
        <begin position="48"/>
        <end position="186"/>
    </location>
</feature>
<dbReference type="PANTHER" id="PTHR42852:SF13">
    <property type="entry name" value="PROTEIN DIPZ"/>
    <property type="match status" value="1"/>
</dbReference>
<dbReference type="Gene3D" id="3.40.30.10">
    <property type="entry name" value="Glutaredoxin"/>
    <property type="match status" value="1"/>
</dbReference>
<keyword evidence="4" id="KW-0812">Transmembrane</keyword>
<comment type="subcellular location">
    <subcellularLocation>
        <location evidence="1">Cell envelope</location>
    </subcellularLocation>
</comment>